<evidence type="ECO:0000256" key="4">
    <source>
        <dbReference type="PROSITE-ProRule" id="PRU00335"/>
    </source>
</evidence>
<keyword evidence="5" id="KW-1133">Transmembrane helix</keyword>
<dbReference type="OrthoDB" id="63332at2"/>
<dbReference type="Gene3D" id="1.10.357.10">
    <property type="entry name" value="Tetracycline Repressor, domain 2"/>
    <property type="match status" value="1"/>
</dbReference>
<keyword evidence="5" id="KW-0812">Transmembrane</keyword>
<dbReference type="Pfam" id="PF00440">
    <property type="entry name" value="TetR_N"/>
    <property type="match status" value="1"/>
</dbReference>
<evidence type="ECO:0000256" key="5">
    <source>
        <dbReference type="SAM" id="Phobius"/>
    </source>
</evidence>
<evidence type="ECO:0000256" key="1">
    <source>
        <dbReference type="ARBA" id="ARBA00023015"/>
    </source>
</evidence>
<name>A0A068QQX7_9GAMM</name>
<dbReference type="PANTHER" id="PTHR47506:SF6">
    <property type="entry name" value="HTH-TYPE TRANSCRIPTIONAL REPRESSOR NEMR"/>
    <property type="match status" value="1"/>
</dbReference>
<dbReference type="Proteomes" id="UP000324170">
    <property type="component" value="Unassembled WGS sequence"/>
</dbReference>
<evidence type="ECO:0000313" key="8">
    <source>
        <dbReference type="EMBL" id="TYO99114.1"/>
    </source>
</evidence>
<dbReference type="Proteomes" id="UP000032721">
    <property type="component" value="Chromosome"/>
</dbReference>
<dbReference type="EMBL" id="FO704550">
    <property type="protein sequence ID" value="CDG17368.1"/>
    <property type="molecule type" value="Genomic_DNA"/>
</dbReference>
<evidence type="ECO:0000256" key="3">
    <source>
        <dbReference type="ARBA" id="ARBA00023163"/>
    </source>
</evidence>
<feature type="transmembrane region" description="Helical" evidence="5">
    <location>
        <begin position="135"/>
        <end position="156"/>
    </location>
</feature>
<feature type="DNA-binding region" description="H-T-H motif" evidence="4">
    <location>
        <begin position="27"/>
        <end position="46"/>
    </location>
</feature>
<sequence length="170" mass="19590">MKAQKTQQYILKQSLSVFIKKGYNQVTMTDIISECGLSRGGVYRYFQSTKEVFIALVRQMNSDLAENGVKDFTEYLENEKKALLNIRNTIRVAGYEFMIQESQKDDSHIAREIYHSNIRIIIQLTGLDQKQAEQIFLILEGLTVMALTGILTIELIDTHFNYLTELALKK</sequence>
<organism evidence="7 9">
    <name type="scientific">Xenorhabdus doucetiae</name>
    <dbReference type="NCBI Taxonomy" id="351671"/>
    <lineage>
        <taxon>Bacteria</taxon>
        <taxon>Pseudomonadati</taxon>
        <taxon>Pseudomonadota</taxon>
        <taxon>Gammaproteobacteria</taxon>
        <taxon>Enterobacterales</taxon>
        <taxon>Morganellaceae</taxon>
        <taxon>Xenorhabdus</taxon>
    </lineage>
</organism>
<keyword evidence="3" id="KW-0804">Transcription</keyword>
<dbReference type="SUPFAM" id="SSF46689">
    <property type="entry name" value="Homeodomain-like"/>
    <property type="match status" value="1"/>
</dbReference>
<dbReference type="AlphaFoldDB" id="A0A068QQX7"/>
<evidence type="ECO:0000259" key="6">
    <source>
        <dbReference type="PROSITE" id="PS50977"/>
    </source>
</evidence>
<proteinExistence type="predicted"/>
<dbReference type="STRING" id="351671.XDD1_1669"/>
<accession>A0A068QQX7</accession>
<evidence type="ECO:0000256" key="2">
    <source>
        <dbReference type="ARBA" id="ARBA00023125"/>
    </source>
</evidence>
<reference evidence="7 9" key="1">
    <citation type="submission" date="2013-07" db="EMBL/GenBank/DDBJ databases">
        <authorList>
            <person name="Genoscope - CEA"/>
        </authorList>
    </citation>
    <scope>NUCLEOTIDE SEQUENCE [LARGE SCALE GENOMIC DNA]</scope>
    <source>
        <strain evidence="7">FRM16</strain>
        <strain evidence="9">FRM16 / DSM 17909</strain>
    </source>
</reference>
<dbReference type="PROSITE" id="PS01081">
    <property type="entry name" value="HTH_TETR_1"/>
    <property type="match status" value="1"/>
</dbReference>
<dbReference type="RefSeq" id="WP_052705658.1">
    <property type="nucleotide sequence ID" value="NZ_CAWMED010000001.1"/>
</dbReference>
<keyword evidence="2 4" id="KW-0238">DNA-binding</keyword>
<gene>
    <name evidence="8" type="ORF">LY16_03212</name>
    <name evidence="7" type="ORF">XDD1_1669</name>
</gene>
<keyword evidence="5" id="KW-0472">Membrane</keyword>
<evidence type="ECO:0000313" key="9">
    <source>
        <dbReference type="Proteomes" id="UP000032721"/>
    </source>
</evidence>
<dbReference type="InterPro" id="IPR009057">
    <property type="entry name" value="Homeodomain-like_sf"/>
</dbReference>
<dbReference type="HOGENOM" id="CLU_069356_15_12_6"/>
<dbReference type="InterPro" id="IPR023772">
    <property type="entry name" value="DNA-bd_HTH_TetR-type_CS"/>
</dbReference>
<feature type="domain" description="HTH tetR-type" evidence="6">
    <location>
        <begin position="4"/>
        <end position="64"/>
    </location>
</feature>
<dbReference type="EMBL" id="VNHN01000075">
    <property type="protein sequence ID" value="TYO99114.1"/>
    <property type="molecule type" value="Genomic_DNA"/>
</dbReference>
<keyword evidence="10" id="KW-1185">Reference proteome</keyword>
<dbReference type="PROSITE" id="PS50977">
    <property type="entry name" value="HTH_TETR_2"/>
    <property type="match status" value="1"/>
</dbReference>
<reference evidence="8 10" key="2">
    <citation type="submission" date="2019-07" db="EMBL/GenBank/DDBJ databases">
        <title>Genomic Encyclopedia of Type Strains, Phase I: the one thousand microbial genomes (KMG-I) project.</title>
        <authorList>
            <person name="Kyrpides N."/>
        </authorList>
    </citation>
    <scope>NUCLEOTIDE SEQUENCE [LARGE SCALE GENOMIC DNA]</scope>
    <source>
        <strain evidence="8 10">DSM 17909</strain>
    </source>
</reference>
<keyword evidence="1" id="KW-0805">Transcription regulation</keyword>
<dbReference type="PRINTS" id="PR00455">
    <property type="entry name" value="HTHTETR"/>
</dbReference>
<dbReference type="InterPro" id="IPR001647">
    <property type="entry name" value="HTH_TetR"/>
</dbReference>
<dbReference type="KEGG" id="xdo:XDD1_1669"/>
<dbReference type="GO" id="GO:0003677">
    <property type="term" value="F:DNA binding"/>
    <property type="evidence" value="ECO:0007669"/>
    <property type="project" value="UniProtKB-UniRule"/>
</dbReference>
<evidence type="ECO:0000313" key="7">
    <source>
        <dbReference type="EMBL" id="CDG17368.1"/>
    </source>
</evidence>
<dbReference type="PANTHER" id="PTHR47506">
    <property type="entry name" value="TRANSCRIPTIONAL REGULATORY PROTEIN"/>
    <property type="match status" value="1"/>
</dbReference>
<evidence type="ECO:0000313" key="10">
    <source>
        <dbReference type="Proteomes" id="UP000324170"/>
    </source>
</evidence>
<protein>
    <submittedName>
        <fullName evidence="8">TetR family transcriptional regulator</fullName>
    </submittedName>
</protein>